<dbReference type="Gene3D" id="2.40.160.20">
    <property type="match status" value="1"/>
</dbReference>
<dbReference type="RefSeq" id="XP_001211080.1">
    <property type="nucleotide sequence ID" value="XM_001211080.1"/>
</dbReference>
<dbReference type="EMBL" id="CH476596">
    <property type="protein sequence ID" value="EAU36864.1"/>
    <property type="molecule type" value="Genomic_DNA"/>
</dbReference>
<evidence type="ECO:0000313" key="1">
    <source>
        <dbReference type="EMBL" id="EAU36864.1"/>
    </source>
</evidence>
<reference evidence="2" key="1">
    <citation type="submission" date="2005-09" db="EMBL/GenBank/DDBJ databases">
        <title>Annotation of the Aspergillus terreus NIH2624 genome.</title>
        <authorList>
            <person name="Birren B.W."/>
            <person name="Lander E.S."/>
            <person name="Galagan J.E."/>
            <person name="Nusbaum C."/>
            <person name="Devon K."/>
            <person name="Henn M."/>
            <person name="Ma L.-J."/>
            <person name="Jaffe D.B."/>
            <person name="Butler J."/>
            <person name="Alvarez P."/>
            <person name="Gnerre S."/>
            <person name="Grabherr M."/>
            <person name="Kleber M."/>
            <person name="Mauceli E.W."/>
            <person name="Brockman W."/>
            <person name="Rounsley S."/>
            <person name="Young S.K."/>
            <person name="LaButti K."/>
            <person name="Pushparaj V."/>
            <person name="DeCaprio D."/>
            <person name="Crawford M."/>
            <person name="Koehrsen M."/>
            <person name="Engels R."/>
            <person name="Montgomery P."/>
            <person name="Pearson M."/>
            <person name="Howarth C."/>
            <person name="Larson L."/>
            <person name="Luoma S."/>
            <person name="White J."/>
            <person name="Alvarado L."/>
            <person name="Kodira C.D."/>
            <person name="Zeng Q."/>
            <person name="Oleary S."/>
            <person name="Yandava C."/>
            <person name="Denning D.W."/>
            <person name="Nierman W.C."/>
            <person name="Milne T."/>
            <person name="Madden K."/>
        </authorList>
    </citation>
    <scope>NUCLEOTIDE SEQUENCE [LARGE SCALE GENOMIC DNA]</scope>
    <source>
        <strain evidence="2">NIH 2624 / FGSC A1156</strain>
    </source>
</reference>
<dbReference type="OMA" id="SIDFRYK"/>
<dbReference type="Proteomes" id="UP000007963">
    <property type="component" value="Unassembled WGS sequence"/>
</dbReference>
<dbReference type="eggNOG" id="ENOG502SUAX">
    <property type="taxonomic scope" value="Eukaryota"/>
</dbReference>
<sequence>MGPPIVNFPSLQPAIVWKVNAGAAHPVGPRQSGSNLIHFETPTGTIETVEGFEPRFKGKVVFGADWLEIDPDQKHARINMKAIATSSTDEGKEISFGYTGTIELNEAVMKIFNQAPDSESVPFGFSSEFSFSHVMSGWIHTKQSQAGAHSFFSGDPSLSELENMTLVGNGRMLVDPETRVITVESRISRVIPATGFD</sequence>
<dbReference type="OrthoDB" id="2544694at2759"/>
<proteinExistence type="predicted"/>
<dbReference type="VEuPathDB" id="FungiDB:ATEG_01902"/>
<name>Q0CWN2_ASPTN</name>
<gene>
    <name evidence="1" type="ORF">ATEG_01902</name>
</gene>
<dbReference type="Pfam" id="PF11578">
    <property type="entry name" value="DUF3237"/>
    <property type="match status" value="1"/>
</dbReference>
<organism evidence="1 2">
    <name type="scientific">Aspergillus terreus (strain NIH 2624 / FGSC A1156)</name>
    <dbReference type="NCBI Taxonomy" id="341663"/>
    <lineage>
        <taxon>Eukaryota</taxon>
        <taxon>Fungi</taxon>
        <taxon>Dikarya</taxon>
        <taxon>Ascomycota</taxon>
        <taxon>Pezizomycotina</taxon>
        <taxon>Eurotiomycetes</taxon>
        <taxon>Eurotiomycetidae</taxon>
        <taxon>Eurotiales</taxon>
        <taxon>Aspergillaceae</taxon>
        <taxon>Aspergillus</taxon>
        <taxon>Aspergillus subgen. Circumdati</taxon>
    </lineage>
</organism>
<accession>Q0CWN2</accession>
<evidence type="ECO:0000313" key="2">
    <source>
        <dbReference type="Proteomes" id="UP000007963"/>
    </source>
</evidence>
<dbReference type="AlphaFoldDB" id="Q0CWN2"/>
<protein>
    <submittedName>
        <fullName evidence="1">Uncharacterized protein</fullName>
    </submittedName>
</protein>
<dbReference type="GeneID" id="4316417"/>
<dbReference type="HOGENOM" id="CLU_096872_1_2_1"/>